<reference evidence="2" key="1">
    <citation type="journal article" date="2019" name="Int. J. Syst. Evol. Microbiol.">
        <title>The Global Catalogue of Microorganisms (GCM) 10K type strain sequencing project: providing services to taxonomists for standard genome sequencing and annotation.</title>
        <authorList>
            <consortium name="The Broad Institute Genomics Platform"/>
            <consortium name="The Broad Institute Genome Sequencing Center for Infectious Disease"/>
            <person name="Wu L."/>
            <person name="Ma J."/>
        </authorList>
    </citation>
    <scope>NUCLEOTIDE SEQUENCE [LARGE SCALE GENOMIC DNA]</scope>
    <source>
        <strain evidence="2">CCUG 62981</strain>
    </source>
</reference>
<accession>A0ABV9NAH8</accession>
<evidence type="ECO:0000313" key="2">
    <source>
        <dbReference type="Proteomes" id="UP001596024"/>
    </source>
</evidence>
<dbReference type="Proteomes" id="UP001596024">
    <property type="component" value="Unassembled WGS sequence"/>
</dbReference>
<dbReference type="InterPro" id="IPR011990">
    <property type="entry name" value="TPR-like_helical_dom_sf"/>
</dbReference>
<proteinExistence type="predicted"/>
<dbReference type="Pfam" id="PF13374">
    <property type="entry name" value="TPR_10"/>
    <property type="match status" value="1"/>
</dbReference>
<comment type="caution">
    <text evidence="1">The sequence shown here is derived from an EMBL/GenBank/DDBJ whole genome shotgun (WGS) entry which is preliminary data.</text>
</comment>
<organism evidence="1 2">
    <name type="scientific">Glycocaulis abyssi</name>
    <dbReference type="NCBI Taxonomy" id="1433403"/>
    <lineage>
        <taxon>Bacteria</taxon>
        <taxon>Pseudomonadati</taxon>
        <taxon>Pseudomonadota</taxon>
        <taxon>Alphaproteobacteria</taxon>
        <taxon>Maricaulales</taxon>
        <taxon>Maricaulaceae</taxon>
        <taxon>Glycocaulis</taxon>
    </lineage>
</organism>
<dbReference type="SUPFAM" id="SSF48452">
    <property type="entry name" value="TPR-like"/>
    <property type="match status" value="2"/>
</dbReference>
<gene>
    <name evidence="1" type="ORF">ACFPB0_08650</name>
</gene>
<dbReference type="RefSeq" id="WP_371392604.1">
    <property type="nucleotide sequence ID" value="NZ_CP163421.1"/>
</dbReference>
<keyword evidence="2" id="KW-1185">Reference proteome</keyword>
<evidence type="ECO:0000313" key="1">
    <source>
        <dbReference type="EMBL" id="MFC4725357.1"/>
    </source>
</evidence>
<dbReference type="EMBL" id="JBHSGQ010000003">
    <property type="protein sequence ID" value="MFC4725357.1"/>
    <property type="molecule type" value="Genomic_DNA"/>
</dbReference>
<protein>
    <submittedName>
        <fullName evidence="1">Tetratricopeptide repeat protein</fullName>
    </submittedName>
</protein>
<name>A0ABV9NAH8_9PROT</name>
<dbReference type="Gene3D" id="1.25.40.10">
    <property type="entry name" value="Tetratricopeptide repeat domain"/>
    <property type="match status" value="1"/>
</dbReference>
<sequence length="389" mass="41792">MWSVFLLAAALGSQTPDPYAALDGEAAAICANAEHAMDAGRHKEAVAGFQMCEQAARRGLDLERGELWALQARISRRLAAARQADGDATGAANASYMADRYEQLVSQLPDLTRQARARTLFEEGRYAEAEAISLALLAEAEAGEHRVGALHDRLYSLASALLPQGRAQEAIPLLERAVDEARRSGEGGEPEIYLNMLAEAYFDAERFTDSAEILRALYDRSGGAARSTYGNNLARALDGAGLHTEAEALLRRAVSDARADDGRMGSNPHRLARVLFNLARNLAAQGRHEDAASLFAESAALTVQRRPAGHTDIIAAHTWLVGHTLANTRDAQAALDGARILSANLDRYLASGGEGADRQRAIQNAGEPQALFTLHVEAAWAMAYQGARQ</sequence>